<comment type="subcellular location">
    <subcellularLocation>
        <location evidence="1">Cell membrane</location>
    </subcellularLocation>
</comment>
<feature type="domain" description="Multidrug resistance protein MdtA-like C-terminal permuted SH3" evidence="12">
    <location>
        <begin position="300"/>
        <end position="359"/>
    </location>
</feature>
<dbReference type="Pfam" id="PF25967">
    <property type="entry name" value="RND-MFP_C"/>
    <property type="match status" value="1"/>
</dbReference>
<evidence type="ECO:0000256" key="4">
    <source>
        <dbReference type="ARBA" id="ARBA00022475"/>
    </source>
</evidence>
<evidence type="ECO:0000256" key="8">
    <source>
        <dbReference type="SAM" id="MobiDB-lite"/>
    </source>
</evidence>
<organism evidence="13 14">
    <name type="scientific">Hansschlegelia zhihuaiae</name>
    <dbReference type="NCBI Taxonomy" id="405005"/>
    <lineage>
        <taxon>Bacteria</taxon>
        <taxon>Pseudomonadati</taxon>
        <taxon>Pseudomonadota</taxon>
        <taxon>Alphaproteobacteria</taxon>
        <taxon>Hyphomicrobiales</taxon>
        <taxon>Methylopilaceae</taxon>
        <taxon>Hansschlegelia</taxon>
    </lineage>
</organism>
<name>A0A4Q0MQJ9_9HYPH</name>
<dbReference type="Proteomes" id="UP000289708">
    <property type="component" value="Unassembled WGS sequence"/>
</dbReference>
<keyword evidence="4" id="KW-1003">Cell membrane</keyword>
<keyword evidence="7" id="KW-0175">Coiled coil</keyword>
<evidence type="ECO:0000256" key="7">
    <source>
        <dbReference type="SAM" id="Coils"/>
    </source>
</evidence>
<feature type="region of interest" description="Disordered" evidence="8">
    <location>
        <begin position="359"/>
        <end position="387"/>
    </location>
</feature>
<dbReference type="InterPro" id="IPR058625">
    <property type="entry name" value="MdtA-like_BSH"/>
</dbReference>
<comment type="similarity">
    <text evidence="2">Belongs to the membrane fusion protein (MFP) (TC 8.A.1) family.</text>
</comment>
<evidence type="ECO:0000256" key="3">
    <source>
        <dbReference type="ARBA" id="ARBA00022448"/>
    </source>
</evidence>
<dbReference type="Gene3D" id="1.10.287.470">
    <property type="entry name" value="Helix hairpin bin"/>
    <property type="match status" value="1"/>
</dbReference>
<dbReference type="Pfam" id="PF25876">
    <property type="entry name" value="HH_MFP_RND"/>
    <property type="match status" value="1"/>
</dbReference>
<evidence type="ECO:0000259" key="10">
    <source>
        <dbReference type="Pfam" id="PF25917"/>
    </source>
</evidence>
<dbReference type="InterPro" id="IPR058626">
    <property type="entry name" value="MdtA-like_b-barrel"/>
</dbReference>
<feature type="coiled-coil region" evidence="7">
    <location>
        <begin position="108"/>
        <end position="135"/>
    </location>
</feature>
<dbReference type="NCBIfam" id="TIGR01730">
    <property type="entry name" value="RND_mfp"/>
    <property type="match status" value="1"/>
</dbReference>
<comment type="caution">
    <text evidence="13">The sequence shown here is derived from an EMBL/GenBank/DDBJ whole genome shotgun (WGS) entry which is preliminary data.</text>
</comment>
<evidence type="ECO:0000256" key="2">
    <source>
        <dbReference type="ARBA" id="ARBA00009477"/>
    </source>
</evidence>
<dbReference type="InterPro" id="IPR058627">
    <property type="entry name" value="MdtA-like_C"/>
</dbReference>
<feature type="domain" description="Multidrug resistance protein MdtA-like alpha-helical hairpin" evidence="9">
    <location>
        <begin position="108"/>
        <end position="177"/>
    </location>
</feature>
<keyword evidence="6" id="KW-0472">Membrane</keyword>
<evidence type="ECO:0000313" key="13">
    <source>
        <dbReference type="EMBL" id="RXF75499.1"/>
    </source>
</evidence>
<feature type="domain" description="Multidrug resistance protein MdtA-like beta-barrel" evidence="11">
    <location>
        <begin position="214"/>
        <end position="296"/>
    </location>
</feature>
<dbReference type="EMBL" id="RYFI01000001">
    <property type="protein sequence ID" value="RXF75499.1"/>
    <property type="molecule type" value="Genomic_DNA"/>
</dbReference>
<evidence type="ECO:0000256" key="6">
    <source>
        <dbReference type="ARBA" id="ARBA00023136"/>
    </source>
</evidence>
<evidence type="ECO:0000256" key="1">
    <source>
        <dbReference type="ARBA" id="ARBA00004236"/>
    </source>
</evidence>
<dbReference type="Gene3D" id="2.40.30.170">
    <property type="match status" value="1"/>
</dbReference>
<dbReference type="FunFam" id="2.40.420.20:FF:000001">
    <property type="entry name" value="Efflux RND transporter periplasmic adaptor subunit"/>
    <property type="match status" value="1"/>
</dbReference>
<dbReference type="InterPro" id="IPR006143">
    <property type="entry name" value="RND_pump_MFP"/>
</dbReference>
<reference evidence="13 14" key="1">
    <citation type="submission" date="2018-12" db="EMBL/GenBank/DDBJ databases">
        <title>bacterium Hansschlegelia zhihuaiae S113.</title>
        <authorList>
            <person name="He J."/>
        </authorList>
    </citation>
    <scope>NUCLEOTIDE SEQUENCE [LARGE SCALE GENOMIC DNA]</scope>
    <source>
        <strain evidence="13 14">S 113</strain>
    </source>
</reference>
<dbReference type="PANTHER" id="PTHR30469">
    <property type="entry name" value="MULTIDRUG RESISTANCE PROTEIN MDTA"/>
    <property type="match status" value="1"/>
</dbReference>
<evidence type="ECO:0000256" key="5">
    <source>
        <dbReference type="ARBA" id="ARBA00022519"/>
    </source>
</evidence>
<sequence>MAGRAYFVLALALAGAAGFGVWRMQGGADAAIPSVRVDPRVPVTVAEARRADVPISLSGLGVVQPLNVVTVRSRVDGAVTEIAFEEGRQVKAGDLLVQIDPRPYKAALDQAKAKKAQDEASLANAERDLARSQQLAQSNYASRQQVDQQKARVAELTAQIEGDAAAIESAQTQLDYATIRAPIDGRTGFRLVDKGNLVRSSDATGIVTLSQIEPITAVFTLPERDFSDMSAAMRRGAVEAIAFAPDGRELARGVVSVLNSQIDQATGTFKAKATFANRDGALWPGQSVSVRVHVDTLREVVTVPEEAVQRGPRGAFAFVVGAEDKAERRKIVVARQADGLAVLREGVAAGDRVVTGGASRVQPGSRLEVSRAAEARAPASAEGVATQ</sequence>
<dbReference type="RefSeq" id="WP_128775678.1">
    <property type="nucleotide sequence ID" value="NZ_RYFI01000001.1"/>
</dbReference>
<gene>
    <name evidence="13" type="ORF">EK403_01185</name>
</gene>
<dbReference type="InterPro" id="IPR058624">
    <property type="entry name" value="MdtA-like_HH"/>
</dbReference>
<dbReference type="OrthoDB" id="9783047at2"/>
<evidence type="ECO:0000259" key="11">
    <source>
        <dbReference type="Pfam" id="PF25944"/>
    </source>
</evidence>
<keyword evidence="3" id="KW-0813">Transport</keyword>
<dbReference type="AlphaFoldDB" id="A0A4Q0MQJ9"/>
<dbReference type="Pfam" id="PF25944">
    <property type="entry name" value="Beta-barrel_RND"/>
    <property type="match status" value="1"/>
</dbReference>
<evidence type="ECO:0000313" key="14">
    <source>
        <dbReference type="Proteomes" id="UP000289708"/>
    </source>
</evidence>
<protein>
    <submittedName>
        <fullName evidence="13">Efflux RND transporter periplasmic adaptor subunit</fullName>
    </submittedName>
</protein>
<dbReference type="GO" id="GO:0030313">
    <property type="term" value="C:cell envelope"/>
    <property type="evidence" value="ECO:0007669"/>
    <property type="project" value="UniProtKB-SubCell"/>
</dbReference>
<dbReference type="Gene3D" id="2.40.420.20">
    <property type="match status" value="1"/>
</dbReference>
<evidence type="ECO:0000259" key="12">
    <source>
        <dbReference type="Pfam" id="PF25967"/>
    </source>
</evidence>
<proteinExistence type="inferred from homology"/>
<feature type="compositionally biased region" description="Low complexity" evidence="8">
    <location>
        <begin position="375"/>
        <end position="387"/>
    </location>
</feature>
<keyword evidence="14" id="KW-1185">Reference proteome</keyword>
<dbReference type="GO" id="GO:1990281">
    <property type="term" value="C:efflux pump complex"/>
    <property type="evidence" value="ECO:0007669"/>
    <property type="project" value="TreeGrafter"/>
</dbReference>
<accession>A0A4Q0MQJ9</accession>
<dbReference type="Pfam" id="PF25917">
    <property type="entry name" value="BSH_RND"/>
    <property type="match status" value="1"/>
</dbReference>
<dbReference type="SUPFAM" id="SSF111369">
    <property type="entry name" value="HlyD-like secretion proteins"/>
    <property type="match status" value="1"/>
</dbReference>
<feature type="domain" description="Multidrug resistance protein MdtA-like barrel-sandwich hybrid" evidence="10">
    <location>
        <begin position="67"/>
        <end position="209"/>
    </location>
</feature>
<dbReference type="GO" id="GO:0015562">
    <property type="term" value="F:efflux transmembrane transporter activity"/>
    <property type="evidence" value="ECO:0007669"/>
    <property type="project" value="TreeGrafter"/>
</dbReference>
<evidence type="ECO:0000259" key="9">
    <source>
        <dbReference type="Pfam" id="PF25876"/>
    </source>
</evidence>
<keyword evidence="5" id="KW-0997">Cell inner membrane</keyword>
<dbReference type="Gene3D" id="2.40.50.100">
    <property type="match status" value="1"/>
</dbReference>
<dbReference type="PANTHER" id="PTHR30469:SF36">
    <property type="entry name" value="BLL3903 PROTEIN"/>
    <property type="match status" value="1"/>
</dbReference>